<dbReference type="AlphaFoldDB" id="A0A0L0GET1"/>
<dbReference type="Proteomes" id="UP000054560">
    <property type="component" value="Unassembled WGS sequence"/>
</dbReference>
<keyword evidence="2" id="KW-1185">Reference proteome</keyword>
<name>A0A0L0GET1_9EUKA</name>
<protein>
    <submittedName>
        <fullName evidence="1">Uncharacterized protein</fullName>
    </submittedName>
</protein>
<dbReference type="EMBL" id="KQ241612">
    <property type="protein sequence ID" value="KNC87381.1"/>
    <property type="molecule type" value="Genomic_DNA"/>
</dbReference>
<proteinExistence type="predicted"/>
<gene>
    <name evidence="1" type="ORF">SARC_00522</name>
</gene>
<accession>A0A0L0GET1</accession>
<reference evidence="1 2" key="1">
    <citation type="submission" date="2011-02" db="EMBL/GenBank/DDBJ databases">
        <title>The Genome Sequence of Sphaeroforma arctica JP610.</title>
        <authorList>
            <consortium name="The Broad Institute Genome Sequencing Platform"/>
            <person name="Russ C."/>
            <person name="Cuomo C."/>
            <person name="Young S.K."/>
            <person name="Zeng Q."/>
            <person name="Gargeya S."/>
            <person name="Alvarado L."/>
            <person name="Berlin A."/>
            <person name="Chapman S.B."/>
            <person name="Chen Z."/>
            <person name="Freedman E."/>
            <person name="Gellesch M."/>
            <person name="Goldberg J."/>
            <person name="Griggs A."/>
            <person name="Gujja S."/>
            <person name="Heilman E."/>
            <person name="Heiman D."/>
            <person name="Howarth C."/>
            <person name="Mehta T."/>
            <person name="Neiman D."/>
            <person name="Pearson M."/>
            <person name="Roberts A."/>
            <person name="Saif S."/>
            <person name="Shea T."/>
            <person name="Shenoy N."/>
            <person name="Sisk P."/>
            <person name="Stolte C."/>
            <person name="Sykes S."/>
            <person name="White J."/>
            <person name="Yandava C."/>
            <person name="Burger G."/>
            <person name="Gray M.W."/>
            <person name="Holland P.W.H."/>
            <person name="King N."/>
            <person name="Lang F.B.F."/>
            <person name="Roger A.J."/>
            <person name="Ruiz-Trillo I."/>
            <person name="Haas B."/>
            <person name="Nusbaum C."/>
            <person name="Birren B."/>
        </authorList>
    </citation>
    <scope>NUCLEOTIDE SEQUENCE [LARGE SCALE GENOMIC DNA]</scope>
    <source>
        <strain evidence="1 2">JP610</strain>
    </source>
</reference>
<organism evidence="1 2">
    <name type="scientific">Sphaeroforma arctica JP610</name>
    <dbReference type="NCBI Taxonomy" id="667725"/>
    <lineage>
        <taxon>Eukaryota</taxon>
        <taxon>Ichthyosporea</taxon>
        <taxon>Ichthyophonida</taxon>
        <taxon>Sphaeroforma</taxon>
    </lineage>
</organism>
<evidence type="ECO:0000313" key="1">
    <source>
        <dbReference type="EMBL" id="KNC87381.1"/>
    </source>
</evidence>
<evidence type="ECO:0000313" key="2">
    <source>
        <dbReference type="Proteomes" id="UP000054560"/>
    </source>
</evidence>
<dbReference type="GeneID" id="25901026"/>
<dbReference type="RefSeq" id="XP_014161283.1">
    <property type="nucleotide sequence ID" value="XM_014305808.1"/>
</dbReference>
<sequence>MRQSYAKYESIECLNTRHKGNNYWGWQLAIIVGPGIGGMIKHFGVTLFYMETKAIYNFALDSLQKSIGPGPKAPLNTRLVFAEGFLTQADVNPGQFFFSDRYHIKINFYKNLRGLYSGKLQVMILDVLHPGTRRSSDAHFIVVIQILQTRDADSTASYIPNLVNTNMSRYLAN</sequence>